<name>A0ABV5FFR8_9FLAO</name>
<evidence type="ECO:0000313" key="1">
    <source>
        <dbReference type="EMBL" id="MFB9058280.1"/>
    </source>
</evidence>
<dbReference type="RefSeq" id="WP_379862528.1">
    <property type="nucleotide sequence ID" value="NZ_JBHMFC010000106.1"/>
</dbReference>
<organism evidence="1 2">
    <name type="scientific">Mariniflexile ostreae</name>
    <dbReference type="NCBI Taxonomy" id="1520892"/>
    <lineage>
        <taxon>Bacteria</taxon>
        <taxon>Pseudomonadati</taxon>
        <taxon>Bacteroidota</taxon>
        <taxon>Flavobacteriia</taxon>
        <taxon>Flavobacteriales</taxon>
        <taxon>Flavobacteriaceae</taxon>
        <taxon>Mariniflexile</taxon>
    </lineage>
</organism>
<gene>
    <name evidence="1" type="ORF">ACFFU9_16160</name>
</gene>
<reference evidence="1 2" key="1">
    <citation type="submission" date="2024-09" db="EMBL/GenBank/DDBJ databases">
        <authorList>
            <person name="Sun Q."/>
            <person name="Mori K."/>
        </authorList>
    </citation>
    <scope>NUCLEOTIDE SEQUENCE [LARGE SCALE GENOMIC DNA]</scope>
    <source>
        <strain evidence="1 2">CECT 8622</strain>
    </source>
</reference>
<proteinExistence type="predicted"/>
<evidence type="ECO:0000313" key="2">
    <source>
        <dbReference type="Proteomes" id="UP001589585"/>
    </source>
</evidence>
<protein>
    <submittedName>
        <fullName evidence="1">Uncharacterized protein</fullName>
    </submittedName>
</protein>
<accession>A0ABV5FFR8</accession>
<dbReference type="Proteomes" id="UP001589585">
    <property type="component" value="Unassembled WGS sequence"/>
</dbReference>
<sequence length="56" mass="6470">MITYKKEPILNGRYNDNIPYAIAMASQYKKPNIPNPQINLTHLVPPTYKSYDTKDS</sequence>
<comment type="caution">
    <text evidence="1">The sequence shown here is derived from an EMBL/GenBank/DDBJ whole genome shotgun (WGS) entry which is preliminary data.</text>
</comment>
<dbReference type="EMBL" id="JBHMFC010000106">
    <property type="protein sequence ID" value="MFB9058280.1"/>
    <property type="molecule type" value="Genomic_DNA"/>
</dbReference>
<keyword evidence="2" id="KW-1185">Reference proteome</keyword>